<dbReference type="InterPro" id="IPR002018">
    <property type="entry name" value="CarbesteraseB"/>
</dbReference>
<dbReference type="ESTHER" id="9neop-a0a0l7lfr4.3">
    <property type="family name" value="Juvenile_hormone_esterase"/>
</dbReference>
<keyword evidence="6" id="KW-0732">Signal</keyword>
<evidence type="ECO:0000313" key="9">
    <source>
        <dbReference type="Proteomes" id="UP000037510"/>
    </source>
</evidence>
<gene>
    <name evidence="8" type="ORF">OBRU01_09302</name>
</gene>
<evidence type="ECO:0000256" key="5">
    <source>
        <dbReference type="ARBA" id="ARBA00023180"/>
    </source>
</evidence>
<dbReference type="ESTHER" id="9neop-a0a0l7lfr4.1">
    <property type="family name" value="Juvenile_hormone_esterase"/>
</dbReference>
<feature type="domain" description="Carboxylesterase type B" evidence="7">
    <location>
        <begin position="1303"/>
        <end position="1746"/>
    </location>
</feature>
<feature type="chain" id="PRO_5007254273" evidence="6">
    <location>
        <begin position="20"/>
        <end position="1749"/>
    </location>
</feature>
<protein>
    <submittedName>
        <fullName evidence="8">Juvenile hormone esterase</fullName>
    </submittedName>
</protein>
<accession>A0A0L7LFR4</accession>
<feature type="signal peptide" evidence="6">
    <location>
        <begin position="1"/>
        <end position="19"/>
    </location>
</feature>
<dbReference type="PROSITE" id="PS00122">
    <property type="entry name" value="CARBOXYLESTERASE_B_1"/>
    <property type="match status" value="2"/>
</dbReference>
<dbReference type="EMBL" id="JTDY01001282">
    <property type="protein sequence ID" value="KOB74302.1"/>
    <property type="molecule type" value="Genomic_DNA"/>
</dbReference>
<dbReference type="STRING" id="104452.A0A0L7LFR4"/>
<keyword evidence="2" id="KW-0719">Serine esterase</keyword>
<dbReference type="Gene3D" id="3.40.50.1820">
    <property type="entry name" value="alpha/beta hydrolase"/>
    <property type="match status" value="5"/>
</dbReference>
<feature type="domain" description="Carboxylesterase type B" evidence="7">
    <location>
        <begin position="30"/>
        <end position="530"/>
    </location>
</feature>
<keyword evidence="9" id="KW-1185">Reference proteome</keyword>
<evidence type="ECO:0000313" key="8">
    <source>
        <dbReference type="EMBL" id="KOB74302.1"/>
    </source>
</evidence>
<comment type="similarity">
    <text evidence="1">Belongs to the type-B carboxylesterase/lipase family.</text>
</comment>
<organism evidence="8 9">
    <name type="scientific">Operophtera brumata</name>
    <name type="common">Winter moth</name>
    <name type="synonym">Phalaena brumata</name>
    <dbReference type="NCBI Taxonomy" id="104452"/>
    <lineage>
        <taxon>Eukaryota</taxon>
        <taxon>Metazoa</taxon>
        <taxon>Ecdysozoa</taxon>
        <taxon>Arthropoda</taxon>
        <taxon>Hexapoda</taxon>
        <taxon>Insecta</taxon>
        <taxon>Pterygota</taxon>
        <taxon>Neoptera</taxon>
        <taxon>Endopterygota</taxon>
        <taxon>Lepidoptera</taxon>
        <taxon>Glossata</taxon>
        <taxon>Ditrysia</taxon>
        <taxon>Geometroidea</taxon>
        <taxon>Geometridae</taxon>
        <taxon>Larentiinae</taxon>
        <taxon>Operophtera</taxon>
    </lineage>
</organism>
<dbReference type="Proteomes" id="UP000037510">
    <property type="component" value="Unassembled WGS sequence"/>
</dbReference>
<evidence type="ECO:0000256" key="3">
    <source>
        <dbReference type="ARBA" id="ARBA00022801"/>
    </source>
</evidence>
<feature type="domain" description="Carboxylesterase type B" evidence="7">
    <location>
        <begin position="871"/>
        <end position="1035"/>
    </location>
</feature>
<dbReference type="SUPFAM" id="SSF53474">
    <property type="entry name" value="alpha/beta-Hydrolases"/>
    <property type="match status" value="4"/>
</dbReference>
<dbReference type="InterPro" id="IPR050309">
    <property type="entry name" value="Type-B_Carboxylest/Lipase"/>
</dbReference>
<dbReference type="InterPro" id="IPR019826">
    <property type="entry name" value="Carboxylesterase_B_AS"/>
</dbReference>
<keyword evidence="3" id="KW-0378">Hydrolase</keyword>
<evidence type="ECO:0000256" key="1">
    <source>
        <dbReference type="ARBA" id="ARBA00005964"/>
    </source>
</evidence>
<keyword evidence="4" id="KW-1015">Disulfide bond</keyword>
<dbReference type="Pfam" id="PF00135">
    <property type="entry name" value="COesterase"/>
    <property type="match status" value="5"/>
</dbReference>
<dbReference type="ESTHER" id="9neop-a0a0l7lfr4.2">
    <property type="family name" value="Juvenile_hormone_esterase"/>
</dbReference>
<evidence type="ECO:0000256" key="2">
    <source>
        <dbReference type="ARBA" id="ARBA00022487"/>
    </source>
</evidence>
<reference evidence="8 9" key="1">
    <citation type="journal article" date="2015" name="Genome Biol. Evol.">
        <title>The genome of winter moth (Operophtera brumata) provides a genomic perspective on sexual dimorphism and phenology.</title>
        <authorList>
            <person name="Derks M.F."/>
            <person name="Smit S."/>
            <person name="Salis L."/>
            <person name="Schijlen E."/>
            <person name="Bossers A."/>
            <person name="Mateman C."/>
            <person name="Pijl A.S."/>
            <person name="de Ridder D."/>
            <person name="Groenen M.A."/>
            <person name="Visser M.E."/>
            <person name="Megens H.J."/>
        </authorList>
    </citation>
    <scope>NUCLEOTIDE SEQUENCE [LARGE SCALE GENOMIC DNA]</scope>
    <source>
        <strain evidence="8">WM2013NL</strain>
        <tissue evidence="8">Head and thorax</tissue>
    </source>
</reference>
<evidence type="ECO:0000256" key="6">
    <source>
        <dbReference type="SAM" id="SignalP"/>
    </source>
</evidence>
<comment type="caution">
    <text evidence="8">The sequence shown here is derived from an EMBL/GenBank/DDBJ whole genome shotgun (WGS) entry which is preliminary data.</text>
</comment>
<dbReference type="InterPro" id="IPR029058">
    <property type="entry name" value="AB_hydrolase_fold"/>
</dbReference>
<sequence length="1749" mass="196636">MVARALVVCVALFAACTYARPKLYDCNVLANTDAGTIRGLARRAENGAVYASFRGVPYAKQPTGELRFKTDVIYGRIMKSQGMSEECIHANIHVPIEALPQTRTLARGSQTLCHPGLTGKKNAERSLPILVFFHGGGFMSGSGDADLHGPEYLVSKNVIVITFNYRLNVFGFLSLDSKEIPGNQGLRDQVTLLRWVQRNARNFGGDPDNVTLMGQSAGATSVHLLTLSEATKDLYKRAYLMSGTAISGYYSPSPVFAQTVSQMFLLSLGINSTDTEYIHRQLIELPAEKINEAHSILLDQFGLNTFVPTVETYFPGITRVVDDYPEVLISKGRGKNVPLIIGFTDVECEVFRPRLEQIDIASKINDNPLLNVPVNIIYSTPPGMLPLIIKKIEQQYYNGTISLQGFIDYCTDVYYKYPALKLSETRSSPDAAPVFLYQFAYDGDNSVLREAHDLNYKGAAHIEDLTYVFRTNSMLGLQNPLQTEERDDQMKDWMTNFLTDFMHCSNPVCSKESAWPKVTPQRLQFQDIEQPIYRIGPLGFLCVGDEIIPGNAAVKDVVLALRWVHDNIVAFKGNPAKTVIAGQSLGAAMVEGITLSPMADGLYHGVILESGTILAPWAFNYNAKERAMMLEEIYSDDLDSSSALMDAKTEELVEISNKLAVPYFPFGICIENSLKREERLLSEAPVDLLNAKRVGKVPMIIGYNSNEAYIFASILKETKVSKSRMSILLPQELKFLNDREIKQIARQVGDMYFKSNISMSALLAYHRDAYFVNHIHRSVRLHASAHPVYYYQFSYSSDLGVQEEPMIKKMGAAHSDELAYLFSGRDLQGNDEVVQKNLLLLTMRRSRVKCACVSNLDGSAGCGVAPRMELQPATHWDHLLDATQEGPICPQHDEIFSQIIAPYRGMSEACIYGNVYVPTAALPDPQDSHENRFQSYGTSNLKKPGLRILVFIHGGAFQSGSADSDLNGPEYLVGEGIILITFNYRLNVFGFLSLNTPEIPGNAGLRDMVTFLRWVRRNARSFGGDPDDVTLMGQSRFYTASPINAKIVATLFLIQLGLNSTSPVDIHHQLVTIPLDRILKANSEVQYMTGFISFAPVIEAPFPGVTVILDDEPLELIKIGRCRKYPLMVQFTANECELFRQRLEYYQFTKRIEANPTILLSPSLVFNTLPQVSLNLARKTMRRYFKGKPTLDEYMNNCLDVLFRYSTFKLAEWRSSMKGAPVYLSQFSYESEAAILKKAIHLYYNGTAHLEDLTYLFKANANLGKYERLPHGDNMMKEWMKINPTCTPDYISSWPAVQEGELEPLDPWDGDRDATEDSPACPQKELIYGRITLSQKGMSEDCIYLNVHVPFDQFPQEDDESGFNDTGTVPGLPILVMIHGGGFNSGSGLTDLHGPEYLMAKGVIVTTFNYRINVIGFLSLNSKEVPGNQGLRDQVTLLRWVQRNARSFGGDPENVTLMGQSAGASCAHLLSLSKATEGLFKRAILMSGTAIPNYFTASPRYAKDIADMFLSYLSINSTDPGDIHRQLVQLPLVDIMHANTIVQHNYGLTTFVPVVEDQYPDVTTILDGTPLDLIAKGRGKEYPFLIGFTNKESETFRWINMNFEILRRLEENPKFLLSPRLIYNLPEDRLTSVTKKVNDKCFNETRTLDKFLHYLDYSFFKYPAFKLAQWRSKYAPVYLYQYSYRSERSLIKEALWSVYDGAAHCEDLTYVFRVNSLLGDHVSIPPKNNDDRMKEWMTTMITTFMRCRY</sequence>
<feature type="domain" description="Carboxylesterase type B" evidence="7">
    <location>
        <begin position="1049"/>
        <end position="1261"/>
    </location>
</feature>
<dbReference type="PROSITE" id="PS51257">
    <property type="entry name" value="PROKAR_LIPOPROTEIN"/>
    <property type="match status" value="1"/>
</dbReference>
<name>A0A0L7LFR4_OPEBR</name>
<evidence type="ECO:0000259" key="7">
    <source>
        <dbReference type="Pfam" id="PF00135"/>
    </source>
</evidence>
<proteinExistence type="inferred from homology"/>
<keyword evidence="5" id="KW-0325">Glycoprotein</keyword>
<dbReference type="PANTHER" id="PTHR11559">
    <property type="entry name" value="CARBOXYLESTERASE"/>
    <property type="match status" value="1"/>
</dbReference>
<feature type="domain" description="Carboxylesterase type B" evidence="7">
    <location>
        <begin position="533"/>
        <end position="825"/>
    </location>
</feature>
<dbReference type="GO" id="GO:0052689">
    <property type="term" value="F:carboxylic ester hydrolase activity"/>
    <property type="evidence" value="ECO:0007669"/>
    <property type="project" value="UniProtKB-KW"/>
</dbReference>
<evidence type="ECO:0000256" key="4">
    <source>
        <dbReference type="ARBA" id="ARBA00023157"/>
    </source>
</evidence>